<accession>A0A941DPI0</accession>
<reference evidence="1" key="1">
    <citation type="submission" date="2021-04" db="EMBL/GenBank/DDBJ databases">
        <title>novel species isolated from subtropical streams in China.</title>
        <authorList>
            <person name="Lu H."/>
        </authorList>
    </citation>
    <scope>NUCLEOTIDE SEQUENCE</scope>
    <source>
        <strain evidence="1">LFS511W</strain>
    </source>
</reference>
<proteinExistence type="predicted"/>
<evidence type="ECO:0000313" key="2">
    <source>
        <dbReference type="Proteomes" id="UP000680067"/>
    </source>
</evidence>
<sequence>MKKKLSGAIPLAVIAAQSHFSVCILKFWRNFSVSGKFIFVVLRVFRHFAGSGSASTLRHLKKLL</sequence>
<dbReference type="Proteomes" id="UP000680067">
    <property type="component" value="Unassembled WGS sequence"/>
</dbReference>
<name>A0A941DPI0_9BURK</name>
<dbReference type="AlphaFoldDB" id="A0A941DPI0"/>
<protein>
    <submittedName>
        <fullName evidence="1">Uncharacterized protein</fullName>
    </submittedName>
</protein>
<comment type="caution">
    <text evidence="1">The sequence shown here is derived from an EMBL/GenBank/DDBJ whole genome shotgun (WGS) entry which is preliminary data.</text>
</comment>
<organism evidence="1 2">
    <name type="scientific">Undibacterium luofuense</name>
    <dbReference type="NCBI Taxonomy" id="2828733"/>
    <lineage>
        <taxon>Bacteria</taxon>
        <taxon>Pseudomonadati</taxon>
        <taxon>Pseudomonadota</taxon>
        <taxon>Betaproteobacteria</taxon>
        <taxon>Burkholderiales</taxon>
        <taxon>Oxalobacteraceae</taxon>
        <taxon>Undibacterium</taxon>
    </lineage>
</organism>
<gene>
    <name evidence="1" type="ORF">KDM89_15555</name>
</gene>
<evidence type="ECO:0000313" key="1">
    <source>
        <dbReference type="EMBL" id="MBR7783560.1"/>
    </source>
</evidence>
<keyword evidence="2" id="KW-1185">Reference proteome</keyword>
<dbReference type="EMBL" id="JAGSPN010000013">
    <property type="protein sequence ID" value="MBR7783560.1"/>
    <property type="molecule type" value="Genomic_DNA"/>
</dbReference>